<dbReference type="InterPro" id="IPR002347">
    <property type="entry name" value="SDR_fam"/>
</dbReference>
<comment type="function">
    <text evidence="7">Phototransformation of protochlorophyllide (Pchlide) to chlorophyllide (Chlide).</text>
</comment>
<evidence type="ECO:0000256" key="2">
    <source>
        <dbReference type="ARBA" id="ARBA00005821"/>
    </source>
</evidence>
<dbReference type="Gene3D" id="3.40.50.720">
    <property type="entry name" value="NAD(P)-binding Rossmann-like Domain"/>
    <property type="match status" value="1"/>
</dbReference>
<dbReference type="GO" id="GO:0016630">
    <property type="term" value="F:protochlorophyllide reductase activity"/>
    <property type="evidence" value="ECO:0007669"/>
    <property type="project" value="UniProtKB-EC"/>
</dbReference>
<protein>
    <recommendedName>
        <fullName evidence="7">NADPH-protochlorophyllide oxidoreductase</fullName>
        <ecNumber evidence="7">1.3.1.33</ecNumber>
    </recommendedName>
</protein>
<dbReference type="PRINTS" id="PR00081">
    <property type="entry name" value="GDHRDH"/>
</dbReference>
<evidence type="ECO:0000256" key="7">
    <source>
        <dbReference type="RuleBase" id="RU365001"/>
    </source>
</evidence>
<dbReference type="GO" id="GO:0015979">
    <property type="term" value="P:photosynthesis"/>
    <property type="evidence" value="ECO:0007669"/>
    <property type="project" value="UniProtKB-KW"/>
</dbReference>
<proteinExistence type="inferred from homology"/>
<dbReference type="PANTHER" id="PTHR44419:SF19">
    <property type="entry name" value="PROTOCHLOROPHYLLIDE REDUCTASE A, CHLOROPLASTIC"/>
    <property type="match status" value="1"/>
</dbReference>
<evidence type="ECO:0000256" key="1">
    <source>
        <dbReference type="ARBA" id="ARBA00005173"/>
    </source>
</evidence>
<name>A0AAW1QRY7_9CHLO</name>
<gene>
    <name evidence="8" type="ORF">WJX72_009075</name>
</gene>
<dbReference type="SUPFAM" id="SSF51735">
    <property type="entry name" value="NAD(P)-binding Rossmann-fold domains"/>
    <property type="match status" value="1"/>
</dbReference>
<dbReference type="Pfam" id="PF00106">
    <property type="entry name" value="adh_short"/>
    <property type="match status" value="1"/>
</dbReference>
<sequence length="400" mass="43701">MEQRAGSFQKDNPAVGRFLKQRCTLLWHCFVTLGAAVYLQDGPDDRHAPGPLRLGRPTRHAASRLAAQIQVQARAKHNDGQKTVIITGASSGLGLATAKKLAQTGEWHVIMACRDFAKAELAAKNAGMSPANFTIMHLDLASMESTKQFARAFRASGRRLDVLVCNAAVYLPTAKEPTFTADGFELSVATNHLGHFLLVNLLLEDLKKAAAPRCIIVGSITGNTNTVAGNVPPKADLGELSGLVMGGTGQTASMIDAKEFDGAKAYKDSKVCNMLTMRELHRRYHDETGITFASLYPGCIASTGLFRNHVQLFRTLFPPFQKYITKGFVSEDEAGERLAQVVSDPRYNKSGVYWSWSRESGIFENEVSEEVSDAVKGERLWELSEKLVNLKVAEKALQTA</sequence>
<keyword evidence="7" id="KW-0934">Plastid</keyword>
<evidence type="ECO:0000256" key="5">
    <source>
        <dbReference type="ARBA" id="ARBA00023002"/>
    </source>
</evidence>
<dbReference type="Proteomes" id="UP001489004">
    <property type="component" value="Unassembled WGS sequence"/>
</dbReference>
<comment type="similarity">
    <text evidence="2 7">Belongs to the short-chain dehydrogenases/reductases (SDR) family. POR subfamily.</text>
</comment>
<comment type="pathway">
    <text evidence="1 7">Porphyrin-containing compound metabolism; chlorophyll biosynthesis.</text>
</comment>
<dbReference type="NCBIfam" id="TIGR01289">
    <property type="entry name" value="LPOR"/>
    <property type="match status" value="1"/>
</dbReference>
<evidence type="ECO:0000313" key="9">
    <source>
        <dbReference type="Proteomes" id="UP001489004"/>
    </source>
</evidence>
<keyword evidence="7" id="KW-0150">Chloroplast</keyword>
<keyword evidence="4 7" id="KW-0521">NADP</keyword>
<dbReference type="CDD" id="cd09810">
    <property type="entry name" value="LPOR_like_SDR_c_like"/>
    <property type="match status" value="1"/>
</dbReference>
<dbReference type="InterPro" id="IPR036291">
    <property type="entry name" value="NAD(P)-bd_dom_sf"/>
</dbReference>
<dbReference type="EC" id="1.3.1.33" evidence="7"/>
<keyword evidence="5 7" id="KW-0560">Oxidoreductase</keyword>
<organism evidence="8 9">
    <name type="scientific">[Myrmecia] bisecta</name>
    <dbReference type="NCBI Taxonomy" id="41462"/>
    <lineage>
        <taxon>Eukaryota</taxon>
        <taxon>Viridiplantae</taxon>
        <taxon>Chlorophyta</taxon>
        <taxon>core chlorophytes</taxon>
        <taxon>Trebouxiophyceae</taxon>
        <taxon>Trebouxiales</taxon>
        <taxon>Trebouxiaceae</taxon>
        <taxon>Myrmecia</taxon>
    </lineage>
</organism>
<keyword evidence="3 7" id="KW-0602">Photosynthesis</keyword>
<evidence type="ECO:0000313" key="8">
    <source>
        <dbReference type="EMBL" id="KAK9824268.1"/>
    </source>
</evidence>
<dbReference type="GO" id="GO:0009507">
    <property type="term" value="C:chloroplast"/>
    <property type="evidence" value="ECO:0007669"/>
    <property type="project" value="UniProtKB-SubCell"/>
</dbReference>
<keyword evidence="7" id="KW-0809">Transit peptide</keyword>
<evidence type="ECO:0000256" key="4">
    <source>
        <dbReference type="ARBA" id="ARBA00022857"/>
    </source>
</evidence>
<dbReference type="EMBL" id="JALJOR010000002">
    <property type="protein sequence ID" value="KAK9824268.1"/>
    <property type="molecule type" value="Genomic_DNA"/>
</dbReference>
<accession>A0AAW1QRY7</accession>
<dbReference type="PANTHER" id="PTHR44419">
    <property type="entry name" value="PROTOCHLOROPHYLLIDE REDUCTASE C, CHLOROPLASTIC"/>
    <property type="match status" value="1"/>
</dbReference>
<dbReference type="AlphaFoldDB" id="A0AAW1QRY7"/>
<dbReference type="GO" id="GO:0015995">
    <property type="term" value="P:chlorophyll biosynthetic process"/>
    <property type="evidence" value="ECO:0007669"/>
    <property type="project" value="UniProtKB-KW"/>
</dbReference>
<evidence type="ECO:0000256" key="6">
    <source>
        <dbReference type="ARBA" id="ARBA00023171"/>
    </source>
</evidence>
<evidence type="ECO:0000256" key="3">
    <source>
        <dbReference type="ARBA" id="ARBA00022531"/>
    </source>
</evidence>
<comment type="catalytic activity">
    <reaction evidence="7">
        <text>chlorophyllide a + NADP(+) = protochlorophyllide a + NADPH + H(+)</text>
        <dbReference type="Rhea" id="RHEA:11132"/>
        <dbReference type="ChEBI" id="CHEBI:15378"/>
        <dbReference type="ChEBI" id="CHEBI:57783"/>
        <dbReference type="ChEBI" id="CHEBI:58349"/>
        <dbReference type="ChEBI" id="CHEBI:83348"/>
        <dbReference type="ChEBI" id="CHEBI:83350"/>
        <dbReference type="EC" id="1.3.1.33"/>
    </reaction>
</comment>
<comment type="subcellular location">
    <subcellularLocation>
        <location evidence="7">Plastid</location>
        <location evidence="7">Chloroplast</location>
    </subcellularLocation>
</comment>
<reference evidence="8 9" key="1">
    <citation type="journal article" date="2024" name="Nat. Commun.">
        <title>Phylogenomics reveals the evolutionary origins of lichenization in chlorophyte algae.</title>
        <authorList>
            <person name="Puginier C."/>
            <person name="Libourel C."/>
            <person name="Otte J."/>
            <person name="Skaloud P."/>
            <person name="Haon M."/>
            <person name="Grisel S."/>
            <person name="Petersen M."/>
            <person name="Berrin J.G."/>
            <person name="Delaux P.M."/>
            <person name="Dal Grande F."/>
            <person name="Keller J."/>
        </authorList>
    </citation>
    <scope>NUCLEOTIDE SEQUENCE [LARGE SCALE GENOMIC DNA]</scope>
    <source>
        <strain evidence="8 9">SAG 2043</strain>
    </source>
</reference>
<keyword evidence="6 7" id="KW-0149">Chlorophyll biosynthesis</keyword>
<keyword evidence="9" id="KW-1185">Reference proteome</keyword>
<dbReference type="InterPro" id="IPR005979">
    <property type="entry name" value="Prochl_reduct"/>
</dbReference>
<comment type="caution">
    <text evidence="8">The sequence shown here is derived from an EMBL/GenBank/DDBJ whole genome shotgun (WGS) entry which is preliminary data.</text>
</comment>